<evidence type="ECO:0000313" key="1">
    <source>
        <dbReference type="EMBL" id="RKN45757.1"/>
    </source>
</evidence>
<name>A0A3A9ZEV2_9ACTN</name>
<reference evidence="1 2" key="1">
    <citation type="journal article" date="2014" name="Int. J. Syst. Evol. Microbiol.">
        <title>Streptomyces hoynatensis sp. nov., isolated from deep marine sediment.</title>
        <authorList>
            <person name="Veyisoglu A."/>
            <person name="Sahin N."/>
        </authorList>
    </citation>
    <scope>NUCLEOTIDE SEQUENCE [LARGE SCALE GENOMIC DNA]</scope>
    <source>
        <strain evidence="1 2">KCTC 29097</strain>
    </source>
</reference>
<sequence>MVLTIFLLGCGGSAEREYALPENFCDVDLPQEDYEALFPPGSELIVQPSYDDFSAGAASRYCRVSVDGEEVIRVDADGVDSFENAIVHSGLSVEMDDAEPVDGEFDAVVWPHVAMATAPCVVPNVEGNNYIETLTLVLSADSPGDDDESVRLLSSLIQPFMAETVEMTPCEENEGNS</sequence>
<keyword evidence="2" id="KW-1185">Reference proteome</keyword>
<proteinExistence type="predicted"/>
<organism evidence="1 2">
    <name type="scientific">Streptomyces hoynatensis</name>
    <dbReference type="NCBI Taxonomy" id="1141874"/>
    <lineage>
        <taxon>Bacteria</taxon>
        <taxon>Bacillati</taxon>
        <taxon>Actinomycetota</taxon>
        <taxon>Actinomycetes</taxon>
        <taxon>Kitasatosporales</taxon>
        <taxon>Streptomycetaceae</taxon>
        <taxon>Streptomyces</taxon>
    </lineage>
</organism>
<dbReference type="EMBL" id="RBAL01000002">
    <property type="protein sequence ID" value="RKN45757.1"/>
    <property type="molecule type" value="Genomic_DNA"/>
</dbReference>
<protein>
    <recommendedName>
        <fullName evidence="3">DUF3558 domain-containing protein</fullName>
    </recommendedName>
</protein>
<accession>A0A3A9ZEV2</accession>
<dbReference type="Proteomes" id="UP000272474">
    <property type="component" value="Unassembled WGS sequence"/>
</dbReference>
<evidence type="ECO:0008006" key="3">
    <source>
        <dbReference type="Google" id="ProtNLM"/>
    </source>
</evidence>
<evidence type="ECO:0000313" key="2">
    <source>
        <dbReference type="Proteomes" id="UP000272474"/>
    </source>
</evidence>
<gene>
    <name evidence="1" type="ORF">D7294_04670</name>
</gene>
<dbReference type="AlphaFoldDB" id="A0A3A9ZEV2"/>
<comment type="caution">
    <text evidence="1">The sequence shown here is derived from an EMBL/GenBank/DDBJ whole genome shotgun (WGS) entry which is preliminary data.</text>
</comment>